<evidence type="ECO:0000313" key="2">
    <source>
        <dbReference type="EMBL" id="GET87295.1"/>
    </source>
</evidence>
<gene>
    <name evidence="2" type="ORF">LtaPh_1510521</name>
    <name evidence="3" type="ORF">LtaPh_1510641</name>
</gene>
<proteinExistence type="predicted"/>
<organism evidence="2 4">
    <name type="scientific">Leishmania tarentolae</name>
    <name type="common">Sauroleishmania tarentolae</name>
    <dbReference type="NCBI Taxonomy" id="5689"/>
    <lineage>
        <taxon>Eukaryota</taxon>
        <taxon>Discoba</taxon>
        <taxon>Euglenozoa</taxon>
        <taxon>Kinetoplastea</taxon>
        <taxon>Metakinetoplastina</taxon>
        <taxon>Trypanosomatida</taxon>
        <taxon>Trypanosomatidae</taxon>
        <taxon>Leishmaniinae</taxon>
        <taxon>Leishmania</taxon>
        <taxon>lizard Leishmania</taxon>
    </lineage>
</organism>
<evidence type="ECO:0000313" key="4">
    <source>
        <dbReference type="Proteomes" id="UP000419144"/>
    </source>
</evidence>
<dbReference type="EMBL" id="BLBS01000019">
    <property type="protein sequence ID" value="GET87295.1"/>
    <property type="molecule type" value="Genomic_DNA"/>
</dbReference>
<dbReference type="VEuPathDB" id="TriTrypDB:LtaPh_1510521"/>
<feature type="compositionally biased region" description="Low complexity" evidence="1">
    <location>
        <begin position="13"/>
        <end position="34"/>
    </location>
</feature>
<dbReference type="VEuPathDB" id="TriTrypDB:LtaPh_1510641"/>
<dbReference type="Proteomes" id="UP000419144">
    <property type="component" value="Unassembled WGS sequence"/>
</dbReference>
<protein>
    <submittedName>
        <fullName evidence="2">Developmentally regulated protein, putative</fullName>
    </submittedName>
</protein>
<sequence length="112" mass="12240">MSGHPDRRPSPRRPLMSRGPLRGRCAGASRSSSSDFKCGISLVIEYPSDVGSGGGASTGGSAKCRAVKLSVERNTYSTSTTTLRMKAPWKRSEAKRAPRAPRILRWSLRFHH</sequence>
<comment type="caution">
    <text evidence="2">The sequence shown here is derived from an EMBL/GenBank/DDBJ whole genome shotgun (WGS) entry which is preliminary data.</text>
</comment>
<evidence type="ECO:0000313" key="3">
    <source>
        <dbReference type="EMBL" id="GET87298.1"/>
    </source>
</evidence>
<name>A0A640KDY9_LEITA</name>
<accession>A0A640KDY9</accession>
<reference evidence="2 4" key="1">
    <citation type="submission" date="2019-11" db="EMBL/GenBank/DDBJ databases">
        <title>Leishmania tarentolae CDS.</title>
        <authorList>
            <person name="Goto Y."/>
            <person name="Yamagishi J."/>
        </authorList>
    </citation>
    <scope>NUCLEOTIDE SEQUENCE [LARGE SCALE GENOMIC DNA]</scope>
    <source>
        <strain evidence="2 4">Parrot Tar II</strain>
    </source>
</reference>
<evidence type="ECO:0000256" key="1">
    <source>
        <dbReference type="SAM" id="MobiDB-lite"/>
    </source>
</evidence>
<dbReference type="AlphaFoldDB" id="A0A640KDY9"/>
<feature type="region of interest" description="Disordered" evidence="1">
    <location>
        <begin position="75"/>
        <end position="96"/>
    </location>
</feature>
<dbReference type="EMBL" id="BLBS01000019">
    <property type="protein sequence ID" value="GET87298.1"/>
    <property type="molecule type" value="Genomic_DNA"/>
</dbReference>
<keyword evidence="4" id="KW-1185">Reference proteome</keyword>
<feature type="region of interest" description="Disordered" evidence="1">
    <location>
        <begin position="1"/>
        <end position="34"/>
    </location>
</feature>